<sequence length="577" mass="60773">MHFSSATPTGGARARRARTLPATSYTALPARRRPPPGPRSHTGPGAGVYPAPPGKGPGEWSWRTLAFDPLGNAGRAAAHPPGRPAPRGFLFKDKPPSRTPAKIRALPRHSVCLSPREQGQSHLPATPQEKLSPRSQSRGRSVHLTPPDPAHQSHTRSRPAECLLTLSPPWSNAPPAAATEQARRLALRSTCSGQAAGSRGLGAPFCKPPRAPFSKSSAPNLANSPCQPPGCRRQTEPPSPPPRGGSQGCRAVPRQELYQVKSFPRAPRRLSPPRAPRAPRSHPAAAAVRLAAPSSRDTQQPDHGIQDAHAPLPPPATLRSTRRCPRALPRPALPPGPSRPPGRGRRSARRAPAGAEAASTGARDAAATAGALGRRGEAGSRGPGAPDPDPQRSSRRSCREERPLPRLLRAAAAAASARRPAAPRSPSPPTPTRGQAPLPRRPPRASLPLSPPPKPPAQRARGEKPRGRDDSRARSAAGGGTGAGGRGRRDEPEGAPGARPGSRANFRAWLPQPLSGAPGYRERVFLARVVLVMLAPESSPSQLSVSGPPRPRAKVSHVPLSRDRGGNRGTSRFTRLF</sequence>
<dbReference type="GeneID" id="139031838"/>
<feature type="compositionally biased region" description="Low complexity" evidence="1">
    <location>
        <begin position="281"/>
        <end position="296"/>
    </location>
</feature>
<feature type="compositionally biased region" description="Pro residues" evidence="1">
    <location>
        <begin position="331"/>
        <end position="340"/>
    </location>
</feature>
<feature type="compositionally biased region" description="Low complexity" evidence="1">
    <location>
        <begin position="432"/>
        <end position="448"/>
    </location>
</feature>
<feature type="compositionally biased region" description="Low complexity" evidence="1">
    <location>
        <begin position="1"/>
        <end position="12"/>
    </location>
</feature>
<evidence type="ECO:0008006" key="4">
    <source>
        <dbReference type="Google" id="ProtNLM"/>
    </source>
</evidence>
<dbReference type="Proteomes" id="UP001652640">
    <property type="component" value="Chromosome 28"/>
</dbReference>
<feature type="compositionally biased region" description="Low complexity" evidence="1">
    <location>
        <begin position="405"/>
        <end position="422"/>
    </location>
</feature>
<evidence type="ECO:0000256" key="1">
    <source>
        <dbReference type="SAM" id="MobiDB-lite"/>
    </source>
</evidence>
<name>A0ABM4HD51_ODOVR</name>
<feature type="region of interest" description="Disordered" evidence="1">
    <location>
        <begin position="538"/>
        <end position="577"/>
    </location>
</feature>
<feature type="compositionally biased region" description="Low complexity" evidence="1">
    <location>
        <begin position="350"/>
        <end position="372"/>
    </location>
</feature>
<reference evidence="3" key="2">
    <citation type="submission" date="2025-08" db="UniProtKB">
        <authorList>
            <consortium name="RefSeq"/>
        </authorList>
    </citation>
    <scope>IDENTIFICATION</scope>
    <source>
        <tissue evidence="3">Tongue muscle</tissue>
    </source>
</reference>
<proteinExistence type="predicted"/>
<protein>
    <recommendedName>
        <fullName evidence="4">Basic proline-rich protein-like</fullName>
    </recommendedName>
</protein>
<feature type="compositionally biased region" description="Basic and acidic residues" evidence="1">
    <location>
        <begin position="460"/>
        <end position="473"/>
    </location>
</feature>
<feature type="compositionally biased region" description="Low complexity" evidence="1">
    <location>
        <begin position="73"/>
        <end position="88"/>
    </location>
</feature>
<gene>
    <name evidence="3" type="primary">LOC139031838</name>
</gene>
<evidence type="ECO:0000313" key="3">
    <source>
        <dbReference type="RefSeq" id="XP_070313493.1"/>
    </source>
</evidence>
<dbReference type="RefSeq" id="XP_070313493.1">
    <property type="nucleotide sequence ID" value="XM_070457392.1"/>
</dbReference>
<reference evidence="2" key="1">
    <citation type="journal article" date="2022" name="J. Hered.">
        <title>A De Novo Chromosome-Level Genome Assembly of the White-Tailed Deer, Odocoileus Virginianus.</title>
        <authorList>
            <person name="London E.W."/>
            <person name="Roca A.L."/>
            <person name="Novakofski J.E."/>
            <person name="Mateus-Pinilla N.E."/>
        </authorList>
    </citation>
    <scope>NUCLEOTIDE SEQUENCE [LARGE SCALE GENOMIC DNA]</scope>
</reference>
<keyword evidence="2" id="KW-1185">Reference proteome</keyword>
<feature type="compositionally biased region" description="Basic and acidic residues" evidence="1">
    <location>
        <begin position="389"/>
        <end position="404"/>
    </location>
</feature>
<accession>A0ABM4HD51</accession>
<feature type="compositionally biased region" description="Polar residues" evidence="1">
    <location>
        <begin position="214"/>
        <end position="225"/>
    </location>
</feature>
<feature type="region of interest" description="Disordered" evidence="1">
    <location>
        <begin position="1"/>
        <end position="507"/>
    </location>
</feature>
<evidence type="ECO:0000313" key="2">
    <source>
        <dbReference type="Proteomes" id="UP001652640"/>
    </source>
</evidence>
<organism evidence="2 3">
    <name type="scientific">Odocoileus virginianus</name>
    <name type="common">White-tailed deer</name>
    <dbReference type="NCBI Taxonomy" id="9874"/>
    <lineage>
        <taxon>Eukaryota</taxon>
        <taxon>Metazoa</taxon>
        <taxon>Chordata</taxon>
        <taxon>Craniata</taxon>
        <taxon>Vertebrata</taxon>
        <taxon>Euteleostomi</taxon>
        <taxon>Mammalia</taxon>
        <taxon>Eutheria</taxon>
        <taxon>Laurasiatheria</taxon>
        <taxon>Artiodactyla</taxon>
        <taxon>Ruminantia</taxon>
        <taxon>Pecora</taxon>
        <taxon>Cervidae</taxon>
        <taxon>Odocoileinae</taxon>
        <taxon>Odocoileus</taxon>
    </lineage>
</organism>
<feature type="compositionally biased region" description="Low complexity" evidence="1">
    <location>
        <begin position="167"/>
        <end position="178"/>
    </location>
</feature>